<comment type="caution">
    <text evidence="5">The sequence shown here is derived from an EMBL/GenBank/DDBJ whole genome shotgun (WGS) entry which is preliminary data.</text>
</comment>
<gene>
    <name evidence="5" type="ORF">F2P56_033286</name>
</gene>
<reference evidence="5" key="1">
    <citation type="submission" date="2015-10" db="EMBL/GenBank/DDBJ databases">
        <authorList>
            <person name="Martinez-Garcia P.J."/>
            <person name="Crepeau M.W."/>
            <person name="Puiu D."/>
            <person name="Gonzalez-Ibeas D."/>
            <person name="Whalen J."/>
            <person name="Stevens K."/>
            <person name="Paul R."/>
            <person name="Butterfield T."/>
            <person name="Britton M."/>
            <person name="Reagan R."/>
            <person name="Chakraborty S."/>
            <person name="Walawage S.L."/>
            <person name="Vasquez-Gross H.A."/>
            <person name="Cardeno C."/>
            <person name="Famula R."/>
            <person name="Pratt K."/>
            <person name="Kuruganti S."/>
            <person name="Aradhya M.K."/>
            <person name="Leslie C.A."/>
            <person name="Dandekar A.M."/>
            <person name="Salzberg S.L."/>
            <person name="Wegrzyn J.L."/>
            <person name="Langley C.H."/>
            <person name="Neale D.B."/>
        </authorList>
    </citation>
    <scope>NUCLEOTIDE SEQUENCE</scope>
    <source>
        <tissue evidence="5">Leaves</tissue>
    </source>
</reference>
<protein>
    <recommendedName>
        <fullName evidence="4">Disease resistance N-terminal domain-containing protein</fullName>
    </recommendedName>
</protein>
<sequence>MAEGSLFDIAARIIESLGSLALKEIGLLWGVTDELKKLKNTVSTIQAVLLDAEEQRAVNNHQVIEWLERLKDVVYDADDLLDGFSTECLLREMMTRDKMAKKATMSTVCNGKGLKASSLWSLTVFQNWCLSHWGFNMLPLYNISESQIVQA</sequence>
<dbReference type="Gene3D" id="1.20.5.4130">
    <property type="match status" value="1"/>
</dbReference>
<keyword evidence="1" id="KW-0677">Repeat</keyword>
<dbReference type="Pfam" id="PF18052">
    <property type="entry name" value="Rx_N"/>
    <property type="match status" value="1"/>
</dbReference>
<evidence type="ECO:0000259" key="4">
    <source>
        <dbReference type="Pfam" id="PF18052"/>
    </source>
</evidence>
<dbReference type="Gramene" id="Jr14_19330_p1">
    <property type="protein sequence ID" value="cds.Jr14_19330_p1"/>
    <property type="gene ID" value="Jr14_19330"/>
</dbReference>
<evidence type="ECO:0000256" key="1">
    <source>
        <dbReference type="ARBA" id="ARBA00022737"/>
    </source>
</evidence>
<dbReference type="InterPro" id="IPR041118">
    <property type="entry name" value="Rx_N"/>
</dbReference>
<dbReference type="Proteomes" id="UP000619265">
    <property type="component" value="Unassembled WGS sequence"/>
</dbReference>
<evidence type="ECO:0000256" key="3">
    <source>
        <dbReference type="ARBA" id="ARBA00022821"/>
    </source>
</evidence>
<dbReference type="GO" id="GO:0006952">
    <property type="term" value="P:defense response"/>
    <property type="evidence" value="ECO:0007669"/>
    <property type="project" value="UniProtKB-KW"/>
</dbReference>
<evidence type="ECO:0000313" key="6">
    <source>
        <dbReference type="Proteomes" id="UP000619265"/>
    </source>
</evidence>
<feature type="domain" description="Disease resistance N-terminal" evidence="4">
    <location>
        <begin position="13"/>
        <end position="95"/>
    </location>
</feature>
<dbReference type="GO" id="GO:0000166">
    <property type="term" value="F:nucleotide binding"/>
    <property type="evidence" value="ECO:0007669"/>
    <property type="project" value="UniProtKB-KW"/>
</dbReference>
<proteinExistence type="predicted"/>
<evidence type="ECO:0000313" key="5">
    <source>
        <dbReference type="EMBL" id="KAF5447762.1"/>
    </source>
</evidence>
<organism evidence="5 6">
    <name type="scientific">Juglans regia</name>
    <name type="common">English walnut</name>
    <dbReference type="NCBI Taxonomy" id="51240"/>
    <lineage>
        <taxon>Eukaryota</taxon>
        <taxon>Viridiplantae</taxon>
        <taxon>Streptophyta</taxon>
        <taxon>Embryophyta</taxon>
        <taxon>Tracheophyta</taxon>
        <taxon>Spermatophyta</taxon>
        <taxon>Magnoliopsida</taxon>
        <taxon>eudicotyledons</taxon>
        <taxon>Gunneridae</taxon>
        <taxon>Pentapetalae</taxon>
        <taxon>rosids</taxon>
        <taxon>fabids</taxon>
        <taxon>Fagales</taxon>
        <taxon>Juglandaceae</taxon>
        <taxon>Juglans</taxon>
    </lineage>
</organism>
<keyword evidence="3" id="KW-0611">Plant defense</keyword>
<accession>A0A833TVX5</accession>
<reference evidence="5" key="2">
    <citation type="submission" date="2020-03" db="EMBL/GenBank/DDBJ databases">
        <title>Walnut 2.0.</title>
        <authorList>
            <person name="Marrano A."/>
            <person name="Britton M."/>
            <person name="Zimin A.V."/>
            <person name="Zaini P.A."/>
            <person name="Workman R."/>
            <person name="Puiu D."/>
            <person name="Bianco L."/>
            <person name="Allen B.J."/>
            <person name="Troggio M."/>
            <person name="Leslie C.A."/>
            <person name="Timp W."/>
            <person name="Dendekar A."/>
            <person name="Salzberg S.L."/>
            <person name="Neale D.B."/>
        </authorList>
    </citation>
    <scope>NUCLEOTIDE SEQUENCE</scope>
    <source>
        <tissue evidence="5">Leaves</tissue>
    </source>
</reference>
<dbReference type="AlphaFoldDB" id="A0A833TVX5"/>
<keyword evidence="2" id="KW-0547">Nucleotide-binding</keyword>
<dbReference type="EMBL" id="LIHL02000014">
    <property type="protein sequence ID" value="KAF5447762.1"/>
    <property type="molecule type" value="Genomic_DNA"/>
</dbReference>
<evidence type="ECO:0000256" key="2">
    <source>
        <dbReference type="ARBA" id="ARBA00022741"/>
    </source>
</evidence>
<name>A0A833TVX5_JUGRE</name>